<dbReference type="PRINTS" id="PR00313">
    <property type="entry name" value="CABNDNGRPT"/>
</dbReference>
<dbReference type="Gene3D" id="2.150.10.10">
    <property type="entry name" value="Serralysin-like metalloprotease, C-terminal"/>
    <property type="match status" value="3"/>
</dbReference>
<dbReference type="PANTHER" id="PTHR38340:SF1">
    <property type="entry name" value="S-LAYER PROTEIN"/>
    <property type="match status" value="1"/>
</dbReference>
<dbReference type="InterPro" id="IPR050557">
    <property type="entry name" value="RTX_toxin/Mannuronan_C5-epim"/>
</dbReference>
<feature type="region of interest" description="Disordered" evidence="3">
    <location>
        <begin position="36"/>
        <end position="68"/>
    </location>
</feature>
<comment type="subcellular location">
    <subcellularLocation>
        <location evidence="1">Secreted</location>
    </subcellularLocation>
</comment>
<evidence type="ECO:0000313" key="4">
    <source>
        <dbReference type="EMBL" id="AOX03638.1"/>
    </source>
</evidence>
<dbReference type="GO" id="GO:0005576">
    <property type="term" value="C:extracellular region"/>
    <property type="evidence" value="ECO:0007669"/>
    <property type="project" value="UniProtKB-SubCell"/>
</dbReference>
<dbReference type="OrthoDB" id="450382at2"/>
<gene>
    <name evidence="4" type="ORF">BJP34_33175</name>
</gene>
<dbReference type="EMBL" id="CP017599">
    <property type="protein sequence ID" value="AOX03638.1"/>
    <property type="molecule type" value="Genomic_DNA"/>
</dbReference>
<reference evidence="5" key="1">
    <citation type="submission" date="2016-10" db="EMBL/GenBank/DDBJ databases">
        <title>Comparative genomics uncovers the prolific and rare metabolic potential of the cyanobacterial genus Moorea.</title>
        <authorList>
            <person name="Leao T."/>
            <person name="Castelao G."/>
            <person name="Korobeynikov A."/>
            <person name="Monroe E.A."/>
            <person name="Podell S."/>
            <person name="Glukhov E."/>
            <person name="Allen E."/>
            <person name="Gerwick W.H."/>
            <person name="Gerwick L."/>
        </authorList>
    </citation>
    <scope>NUCLEOTIDE SEQUENCE [LARGE SCALE GENOMIC DNA]</scope>
    <source>
        <strain evidence="5">PAL-8-15-08-1</strain>
    </source>
</reference>
<dbReference type="Proteomes" id="UP000177870">
    <property type="component" value="Chromosome"/>
</dbReference>
<dbReference type="InterPro" id="IPR001343">
    <property type="entry name" value="Hemolysn_Ca-bd"/>
</dbReference>
<keyword evidence="2" id="KW-0964">Secreted</keyword>
<proteinExistence type="predicted"/>
<sequence length="357" mass="36430">MRFFIGTDESELIDLESSTEGFTFVVAEGGDDTIIGGSGDETLRGEAGNDSINGGDGNDRIEGGEDNNSINGGNGNDSIFVLGNGNNTLLGAPGNDTISGADGNDFINGGQDQDSLRGFDGDDTIRGGAGDDTILGDNGNDSLFGGSTGDDFIEGGAGNDTLDGGTGNDSLFGDFQFGSANSGVPSNNYIVGGTGNDFLSGNRSFPRGQDTLIGGAIGVNSGSGEIDTLQGGLSSQDTFVLGLAADPANGLPQDEILYDNGGLQDYAFITEFGRQGDSAGPDTIQLVGELDDYVLGASPFTNPTNDIDGDTSQLAISLDSNGNGNFDSTDELIAIVDNVSSLEFTVLLTPEVFFTFV</sequence>
<evidence type="ECO:0000256" key="3">
    <source>
        <dbReference type="SAM" id="MobiDB-lite"/>
    </source>
</evidence>
<dbReference type="PANTHER" id="PTHR38340">
    <property type="entry name" value="S-LAYER PROTEIN"/>
    <property type="match status" value="1"/>
</dbReference>
<dbReference type="InterPro" id="IPR011049">
    <property type="entry name" value="Serralysin-like_metalloprot_C"/>
</dbReference>
<evidence type="ECO:0000256" key="2">
    <source>
        <dbReference type="ARBA" id="ARBA00022525"/>
    </source>
</evidence>
<dbReference type="InterPro" id="IPR018511">
    <property type="entry name" value="Hemolysin-typ_Ca-bd_CS"/>
</dbReference>
<dbReference type="STRING" id="1458985.BJP34_33175"/>
<dbReference type="GO" id="GO:0005509">
    <property type="term" value="F:calcium ion binding"/>
    <property type="evidence" value="ECO:0007669"/>
    <property type="project" value="InterPro"/>
</dbReference>
<dbReference type="KEGG" id="mpro:BJP34_33175"/>
<accession>A0A1D8U187</accession>
<dbReference type="SUPFAM" id="SSF51120">
    <property type="entry name" value="beta-Roll"/>
    <property type="match status" value="2"/>
</dbReference>
<evidence type="ECO:0008006" key="6">
    <source>
        <dbReference type="Google" id="ProtNLM"/>
    </source>
</evidence>
<name>A0A1D8U187_9CYAN</name>
<dbReference type="Pfam" id="PF00353">
    <property type="entry name" value="HemolysinCabind"/>
    <property type="match status" value="5"/>
</dbReference>
<evidence type="ECO:0000313" key="5">
    <source>
        <dbReference type="Proteomes" id="UP000177870"/>
    </source>
</evidence>
<dbReference type="RefSeq" id="WP_070396009.1">
    <property type="nucleotide sequence ID" value="NZ_CP017599.1"/>
</dbReference>
<organism evidence="4 5">
    <name type="scientific">Moorena producens PAL-8-15-08-1</name>
    <dbReference type="NCBI Taxonomy" id="1458985"/>
    <lineage>
        <taxon>Bacteria</taxon>
        <taxon>Bacillati</taxon>
        <taxon>Cyanobacteriota</taxon>
        <taxon>Cyanophyceae</taxon>
        <taxon>Coleofasciculales</taxon>
        <taxon>Coleofasciculaceae</taxon>
        <taxon>Moorena</taxon>
    </lineage>
</organism>
<dbReference type="PROSITE" id="PS00330">
    <property type="entry name" value="HEMOLYSIN_CALCIUM"/>
    <property type="match status" value="2"/>
</dbReference>
<evidence type="ECO:0000256" key="1">
    <source>
        <dbReference type="ARBA" id="ARBA00004613"/>
    </source>
</evidence>
<dbReference type="AlphaFoldDB" id="A0A1D8U187"/>
<protein>
    <recommendedName>
        <fullName evidence="6">Calcium-binding protein</fullName>
    </recommendedName>
</protein>